<dbReference type="AlphaFoldDB" id="A0A978UC12"/>
<comment type="similarity">
    <text evidence="1">Belongs to the UbiA prenyltransferase family.</text>
</comment>
<dbReference type="PANTHER" id="PTHR43009:SF10">
    <property type="entry name" value="HOMOGENTISATE SOLANESYLTRANSFERASE, CHLOROPLASTIC"/>
    <property type="match status" value="1"/>
</dbReference>
<gene>
    <name evidence="3" type="ORF">FEM48_Zijuj12G0076600</name>
</gene>
<evidence type="ECO:0000313" key="3">
    <source>
        <dbReference type="EMBL" id="KAH7512305.1"/>
    </source>
</evidence>
<keyword evidence="2" id="KW-0808">Transferase</keyword>
<comment type="caution">
    <text evidence="3">The sequence shown here is derived from an EMBL/GenBank/DDBJ whole genome shotgun (WGS) entry which is preliminary data.</text>
</comment>
<dbReference type="PANTHER" id="PTHR43009">
    <property type="entry name" value="HOMOGENTISATE SOLANESYLTRANSFERASE, CHLOROPLASTIC"/>
    <property type="match status" value="1"/>
</dbReference>
<dbReference type="EMBL" id="JAEACU010000012">
    <property type="protein sequence ID" value="KAH7512305.1"/>
    <property type="molecule type" value="Genomic_DNA"/>
</dbReference>
<sequence length="205" mass="22350">MFFPPAWSSHSLPPLPLDFQLQSPIAELPLIIKLSYPLSPQSNRPFLSLNSPPPTQLVSTVTGKVAQLLLCQIATGGTISSAYASYFQNIVALLNGSISEFHVLQCFPAIRHAGAAGSYPLLNKVSNLKDAFWRSFKGPIRYAEQLWDHCNALVARALIENSNLIKWSLLFKAFSGLFALICGNGYIVGINQIYDTTPGTVPCSP</sequence>
<proteinExistence type="inferred from homology"/>
<organism evidence="3 4">
    <name type="scientific">Ziziphus jujuba var. spinosa</name>
    <dbReference type="NCBI Taxonomy" id="714518"/>
    <lineage>
        <taxon>Eukaryota</taxon>
        <taxon>Viridiplantae</taxon>
        <taxon>Streptophyta</taxon>
        <taxon>Embryophyta</taxon>
        <taxon>Tracheophyta</taxon>
        <taxon>Spermatophyta</taxon>
        <taxon>Magnoliopsida</taxon>
        <taxon>eudicotyledons</taxon>
        <taxon>Gunneridae</taxon>
        <taxon>Pentapetalae</taxon>
        <taxon>rosids</taxon>
        <taxon>fabids</taxon>
        <taxon>Rosales</taxon>
        <taxon>Rhamnaceae</taxon>
        <taxon>Paliureae</taxon>
        <taxon>Ziziphus</taxon>
    </lineage>
</organism>
<accession>A0A978UC12</accession>
<dbReference type="Proteomes" id="UP000813462">
    <property type="component" value="Unassembled WGS sequence"/>
</dbReference>
<protein>
    <submittedName>
        <fullName evidence="3">Uncharacterized protein</fullName>
    </submittedName>
</protein>
<reference evidence="3" key="1">
    <citation type="journal article" date="2021" name="Front. Plant Sci.">
        <title>Chromosome-Scale Genome Assembly for Chinese Sour Jujube and Insights Into Its Genome Evolution and Domestication Signature.</title>
        <authorList>
            <person name="Shen L.-Y."/>
            <person name="Luo H."/>
            <person name="Wang X.-L."/>
            <person name="Wang X.-M."/>
            <person name="Qiu X.-J."/>
            <person name="Liu H."/>
            <person name="Zhou S.-S."/>
            <person name="Jia K.-H."/>
            <person name="Nie S."/>
            <person name="Bao Y.-T."/>
            <person name="Zhang R.-G."/>
            <person name="Yun Q.-Z."/>
            <person name="Chai Y.-H."/>
            <person name="Lu J.-Y."/>
            <person name="Li Y."/>
            <person name="Zhao S.-W."/>
            <person name="Mao J.-F."/>
            <person name="Jia S.-G."/>
            <person name="Mao Y.-M."/>
        </authorList>
    </citation>
    <scope>NUCLEOTIDE SEQUENCE</scope>
    <source>
        <strain evidence="3">AT0</strain>
        <tissue evidence="3">Leaf</tissue>
    </source>
</reference>
<evidence type="ECO:0000313" key="4">
    <source>
        <dbReference type="Proteomes" id="UP000813462"/>
    </source>
</evidence>
<name>A0A978UC12_ZIZJJ</name>
<dbReference type="GO" id="GO:0016740">
    <property type="term" value="F:transferase activity"/>
    <property type="evidence" value="ECO:0007669"/>
    <property type="project" value="UniProtKB-KW"/>
</dbReference>
<evidence type="ECO:0000256" key="2">
    <source>
        <dbReference type="ARBA" id="ARBA00022679"/>
    </source>
</evidence>
<evidence type="ECO:0000256" key="1">
    <source>
        <dbReference type="ARBA" id="ARBA00005985"/>
    </source>
</evidence>